<keyword evidence="3" id="KW-1185">Reference proteome</keyword>
<evidence type="ECO:0000313" key="4">
    <source>
        <dbReference type="Proteomes" id="UP000251942"/>
    </source>
</evidence>
<organism evidence="1 3">
    <name type="scientific">Legionella feeleii</name>
    <dbReference type="NCBI Taxonomy" id="453"/>
    <lineage>
        <taxon>Bacteria</taxon>
        <taxon>Pseudomonadati</taxon>
        <taxon>Pseudomonadota</taxon>
        <taxon>Gammaproteobacteria</taxon>
        <taxon>Legionellales</taxon>
        <taxon>Legionellaceae</taxon>
        <taxon>Legionella</taxon>
    </lineage>
</organism>
<dbReference type="EMBL" id="UASS01000037">
    <property type="protein sequence ID" value="SPX62220.1"/>
    <property type="molecule type" value="Genomic_DNA"/>
</dbReference>
<accession>A0A0W0U219</accession>
<proteinExistence type="predicted"/>
<sequence>MNDVVPLLLYPNEARKLLGVQSTKFYELVKLPDFPKPRNPLGKRPMYLRKEIENWANNLIEFPQE</sequence>
<evidence type="ECO:0000313" key="1">
    <source>
        <dbReference type="EMBL" id="KTD01973.1"/>
    </source>
</evidence>
<gene>
    <name evidence="1" type="ORF">Lfee_0909</name>
    <name evidence="2" type="ORF">NCTC12022_02977</name>
</gene>
<reference evidence="1 3" key="1">
    <citation type="submission" date="2015-11" db="EMBL/GenBank/DDBJ databases">
        <title>Genomic analysis of 38 Legionella species identifies large and diverse effector repertoires.</title>
        <authorList>
            <person name="Burstein D."/>
            <person name="Amaro F."/>
            <person name="Zusman T."/>
            <person name="Lifshitz Z."/>
            <person name="Cohen O."/>
            <person name="Gilbert J.A."/>
            <person name="Pupko T."/>
            <person name="Shuman H.A."/>
            <person name="Segal G."/>
        </authorList>
    </citation>
    <scope>NUCLEOTIDE SEQUENCE [LARGE SCALE GENOMIC DNA]</scope>
    <source>
        <strain evidence="1 3">WO-44C</strain>
    </source>
</reference>
<dbReference type="Proteomes" id="UP000251942">
    <property type="component" value="Unassembled WGS sequence"/>
</dbReference>
<dbReference type="OrthoDB" id="5641547at2"/>
<dbReference type="AlphaFoldDB" id="A0A0W0U219"/>
<protein>
    <submittedName>
        <fullName evidence="2">Predicted transcriptional regulator</fullName>
    </submittedName>
</protein>
<reference evidence="2 4" key="2">
    <citation type="submission" date="2018-06" db="EMBL/GenBank/DDBJ databases">
        <authorList>
            <consortium name="Pathogen Informatics"/>
            <person name="Doyle S."/>
        </authorList>
    </citation>
    <scope>NUCLEOTIDE SEQUENCE [LARGE SCALE GENOMIC DNA]</scope>
    <source>
        <strain evidence="2 4">NCTC12022</strain>
    </source>
</reference>
<evidence type="ECO:0000313" key="2">
    <source>
        <dbReference type="EMBL" id="SPX62220.1"/>
    </source>
</evidence>
<dbReference type="PATRIC" id="fig|453.4.peg.981"/>
<dbReference type="RefSeq" id="WP_058444338.1">
    <property type="nucleotide sequence ID" value="NZ_CAAAHT010000068.1"/>
</dbReference>
<dbReference type="EMBL" id="LNYB01000027">
    <property type="protein sequence ID" value="KTD01973.1"/>
    <property type="molecule type" value="Genomic_DNA"/>
</dbReference>
<dbReference type="Proteomes" id="UP000054698">
    <property type="component" value="Unassembled WGS sequence"/>
</dbReference>
<dbReference type="Gene3D" id="1.10.238.160">
    <property type="match status" value="1"/>
</dbReference>
<dbReference type="STRING" id="453.Lfee_0909"/>
<evidence type="ECO:0000313" key="3">
    <source>
        <dbReference type="Proteomes" id="UP000054698"/>
    </source>
</evidence>
<name>A0A0W0U219_9GAMM</name>